<evidence type="ECO:0000256" key="2">
    <source>
        <dbReference type="ARBA" id="ARBA00004429"/>
    </source>
</evidence>
<dbReference type="PRINTS" id="PR01414">
    <property type="entry name" value="CCMBBIOGNSIS"/>
</dbReference>
<dbReference type="RefSeq" id="WP_119376022.1">
    <property type="nucleotide sequence ID" value="NZ_QWFX01000006.1"/>
</dbReference>
<dbReference type="Pfam" id="PF03379">
    <property type="entry name" value="CcmB"/>
    <property type="match status" value="1"/>
</dbReference>
<keyword evidence="6 12" id="KW-1003">Cell membrane</keyword>
<dbReference type="GO" id="GO:0017004">
    <property type="term" value="P:cytochrome complex assembly"/>
    <property type="evidence" value="ECO:0007669"/>
    <property type="project" value="UniProtKB-KW"/>
</dbReference>
<reference evidence="14 15" key="1">
    <citation type="submission" date="2018-08" db="EMBL/GenBank/DDBJ databases">
        <title>Henriciella mobilis sp. nov., isolated from seawater.</title>
        <authorList>
            <person name="Cheng H."/>
            <person name="Wu Y.-H."/>
            <person name="Xu X.-W."/>
            <person name="Guo L.-L."/>
        </authorList>
    </citation>
    <scope>NUCLEOTIDE SEQUENCE [LARGE SCALE GENOMIC DNA]</scope>
    <source>
        <strain evidence="14 15">JN25</strain>
    </source>
</reference>
<dbReference type="GO" id="GO:1903607">
    <property type="term" value="P:cytochrome c biosynthetic process"/>
    <property type="evidence" value="ECO:0007669"/>
    <property type="project" value="TreeGrafter"/>
</dbReference>
<dbReference type="PANTHER" id="PTHR30070:SF1">
    <property type="entry name" value="CYTOCHROME C BIOGENESIS B-RELATED"/>
    <property type="match status" value="1"/>
</dbReference>
<dbReference type="EMBL" id="QWFX01000006">
    <property type="protein sequence ID" value="RIJ30714.1"/>
    <property type="molecule type" value="Genomic_DNA"/>
</dbReference>
<keyword evidence="9 12" id="KW-0201">Cytochrome c-type biogenesis</keyword>
<keyword evidence="15" id="KW-1185">Reference proteome</keyword>
<evidence type="ECO:0000256" key="3">
    <source>
        <dbReference type="ARBA" id="ARBA00010544"/>
    </source>
</evidence>
<evidence type="ECO:0000256" key="9">
    <source>
        <dbReference type="ARBA" id="ARBA00022748"/>
    </source>
</evidence>
<evidence type="ECO:0000256" key="10">
    <source>
        <dbReference type="ARBA" id="ARBA00022989"/>
    </source>
</evidence>
<keyword evidence="7 12" id="KW-0997">Cell inner membrane</keyword>
<keyword evidence="8 13" id="KW-0812">Transmembrane</keyword>
<evidence type="ECO:0000313" key="14">
    <source>
        <dbReference type="EMBL" id="RIJ30714.1"/>
    </source>
</evidence>
<keyword evidence="11 12" id="KW-0472">Membrane</keyword>
<comment type="subcellular location">
    <subcellularLocation>
        <location evidence="2">Cell inner membrane</location>
        <topology evidence="2">Multi-pass membrane protein</topology>
    </subcellularLocation>
</comment>
<evidence type="ECO:0000256" key="8">
    <source>
        <dbReference type="ARBA" id="ARBA00022692"/>
    </source>
</evidence>
<evidence type="ECO:0000313" key="15">
    <source>
        <dbReference type="Proteomes" id="UP000266385"/>
    </source>
</evidence>
<gene>
    <name evidence="14" type="primary">ccmB</name>
    <name evidence="14" type="ORF">D1223_08865</name>
</gene>
<protein>
    <recommendedName>
        <fullName evidence="4 12">Heme exporter protein B</fullName>
    </recommendedName>
</protein>
<dbReference type="GO" id="GO:0005886">
    <property type="term" value="C:plasma membrane"/>
    <property type="evidence" value="ECO:0007669"/>
    <property type="project" value="UniProtKB-SubCell"/>
</dbReference>
<name>A0A399RK44_9PROT</name>
<evidence type="ECO:0000256" key="7">
    <source>
        <dbReference type="ARBA" id="ARBA00022519"/>
    </source>
</evidence>
<evidence type="ECO:0000256" key="13">
    <source>
        <dbReference type="SAM" id="Phobius"/>
    </source>
</evidence>
<feature type="transmembrane region" description="Helical" evidence="13">
    <location>
        <begin position="91"/>
        <end position="114"/>
    </location>
</feature>
<feature type="transmembrane region" description="Helical" evidence="13">
    <location>
        <begin position="194"/>
        <end position="219"/>
    </location>
</feature>
<comment type="function">
    <text evidence="1 12">Required for the export of heme to the periplasm for the biogenesis of c-type cytochromes.</text>
</comment>
<evidence type="ECO:0000256" key="4">
    <source>
        <dbReference type="ARBA" id="ARBA00016452"/>
    </source>
</evidence>
<dbReference type="InterPro" id="IPR026031">
    <property type="entry name" value="Cyt_c_CcmB_bac"/>
</dbReference>
<proteinExistence type="inferred from homology"/>
<feature type="transmembrane region" description="Helical" evidence="13">
    <location>
        <begin position="21"/>
        <end position="43"/>
    </location>
</feature>
<dbReference type="GO" id="GO:0015232">
    <property type="term" value="F:heme transmembrane transporter activity"/>
    <property type="evidence" value="ECO:0007669"/>
    <property type="project" value="InterPro"/>
</dbReference>
<dbReference type="NCBIfam" id="TIGR01190">
    <property type="entry name" value="ccmB"/>
    <property type="match status" value="1"/>
</dbReference>
<comment type="caution">
    <text evidence="14">The sequence shown here is derived from an EMBL/GenBank/DDBJ whole genome shotgun (WGS) entry which is preliminary data.</text>
</comment>
<sequence>MRSPAPIRAAFGQALAEAWAGGAGALLPIGFFAGAAMLVPFTVGSEANQLAAIGTGVLWVALALASLVSMERLFQADLEDGTLELWAQEACPLFLIAAAKIFAHWTVSGLPLVLLTPLIGITLQLPADQLLPAMLAYGLGGLAFFFWGGVAGALAASVPRGGLLIALLALPLFVPTAIFGALAAEPGAVGPNILFLAASTLFALAVAPFAASAALRLAVD</sequence>
<feature type="transmembrane region" description="Helical" evidence="13">
    <location>
        <begin position="163"/>
        <end position="182"/>
    </location>
</feature>
<feature type="transmembrane region" description="Helical" evidence="13">
    <location>
        <begin position="49"/>
        <end position="70"/>
    </location>
</feature>
<accession>A0A399RK44</accession>
<comment type="similarity">
    <text evidence="3 12">Belongs to the CcmB/CycW/HelB family.</text>
</comment>
<organism evidence="14 15">
    <name type="scientific">Henriciella mobilis</name>
    <dbReference type="NCBI Taxonomy" id="2305467"/>
    <lineage>
        <taxon>Bacteria</taxon>
        <taxon>Pseudomonadati</taxon>
        <taxon>Pseudomonadota</taxon>
        <taxon>Alphaproteobacteria</taxon>
        <taxon>Hyphomonadales</taxon>
        <taxon>Hyphomonadaceae</taxon>
        <taxon>Henriciella</taxon>
    </lineage>
</organism>
<evidence type="ECO:0000256" key="1">
    <source>
        <dbReference type="ARBA" id="ARBA00002442"/>
    </source>
</evidence>
<dbReference type="PIRSF" id="PIRSF002764">
    <property type="entry name" value="CcmB"/>
    <property type="match status" value="1"/>
</dbReference>
<evidence type="ECO:0000256" key="6">
    <source>
        <dbReference type="ARBA" id="ARBA00022475"/>
    </source>
</evidence>
<dbReference type="AlphaFoldDB" id="A0A399RK44"/>
<keyword evidence="5 12" id="KW-0813">Transport</keyword>
<dbReference type="InterPro" id="IPR003544">
    <property type="entry name" value="Cyt_c_biogenesis_CcmB"/>
</dbReference>
<dbReference type="PANTHER" id="PTHR30070">
    <property type="entry name" value="HEME EXPORTER PROTEIN B"/>
    <property type="match status" value="1"/>
</dbReference>
<evidence type="ECO:0000256" key="11">
    <source>
        <dbReference type="ARBA" id="ARBA00023136"/>
    </source>
</evidence>
<dbReference type="OrthoDB" id="9812915at2"/>
<dbReference type="Proteomes" id="UP000266385">
    <property type="component" value="Unassembled WGS sequence"/>
</dbReference>
<evidence type="ECO:0000256" key="5">
    <source>
        <dbReference type="ARBA" id="ARBA00022448"/>
    </source>
</evidence>
<keyword evidence="10 13" id="KW-1133">Transmembrane helix</keyword>
<feature type="transmembrane region" description="Helical" evidence="13">
    <location>
        <begin position="134"/>
        <end position="156"/>
    </location>
</feature>
<evidence type="ECO:0000256" key="12">
    <source>
        <dbReference type="PIRNR" id="PIRNR002764"/>
    </source>
</evidence>